<evidence type="ECO:0000256" key="1">
    <source>
        <dbReference type="ARBA" id="ARBA00006484"/>
    </source>
</evidence>
<evidence type="ECO:0000256" key="7">
    <source>
        <dbReference type="ARBA" id="ARBA00039153"/>
    </source>
</evidence>
<evidence type="ECO:0000256" key="10">
    <source>
        <dbReference type="ARBA" id="ARBA00042518"/>
    </source>
</evidence>
<sequence length="237" mass="25345">MSSSLGRVLIYGGKGALGAACVKHFKTQNWWVGCIDMKENEQADANIVVQVEDDWIQQESKVLSQLNSALAGDKVDAVICVAGGWAGGNAASKEFVKNSDLMWKQSVWSSVIAASIASNYLKEGGLVSLPGAKPALGPTPGMIGYGMAKAAVHQLTKSLAGENSGLPPNSLSVAILPVTLDTPMNRKWMPDADKSTWTPLEFVADLFYRWSKGEDRPPNGSLVHLVTKNNVTDLVFV</sequence>
<dbReference type="GO" id="GO:0006559">
    <property type="term" value="P:L-phenylalanine catabolic process"/>
    <property type="evidence" value="ECO:0007669"/>
    <property type="project" value="TreeGrafter"/>
</dbReference>
<evidence type="ECO:0000256" key="11">
    <source>
        <dbReference type="ARBA" id="ARBA00047429"/>
    </source>
</evidence>
<keyword evidence="14" id="KW-1185">Reference proteome</keyword>
<comment type="function">
    <text evidence="6">Catalyzes the conversion of quinonoid dihydrobiopterin into tetrahydrobiopterin.</text>
</comment>
<comment type="similarity">
    <text evidence="1">Belongs to the short-chain dehydrogenases/reductases (SDR) family.</text>
</comment>
<comment type="subunit">
    <text evidence="2">Homodimer.</text>
</comment>
<dbReference type="OrthoDB" id="1204at2759"/>
<name>A0A482X5Y7_LAOST</name>
<evidence type="ECO:0000256" key="6">
    <source>
        <dbReference type="ARBA" id="ARBA00037099"/>
    </source>
</evidence>
<dbReference type="STRING" id="195883.A0A482X5Y7"/>
<dbReference type="EC" id="1.5.1.34" evidence="7"/>
<dbReference type="CDD" id="cd05334">
    <property type="entry name" value="DHPR_SDR_c_like"/>
    <property type="match status" value="1"/>
</dbReference>
<dbReference type="Pfam" id="PF00106">
    <property type="entry name" value="adh_short"/>
    <property type="match status" value="1"/>
</dbReference>
<comment type="catalytic activity">
    <reaction evidence="11">
        <text>5,6,7,8-tetrahydropteridine + NADP(+) = 6,7-dihydropteridine + NADPH + H(+)</text>
        <dbReference type="Rhea" id="RHEA:17865"/>
        <dbReference type="ChEBI" id="CHEBI:15378"/>
        <dbReference type="ChEBI" id="CHEBI:28889"/>
        <dbReference type="ChEBI" id="CHEBI:30156"/>
        <dbReference type="ChEBI" id="CHEBI:57783"/>
        <dbReference type="ChEBI" id="CHEBI:58349"/>
        <dbReference type="EC" id="1.5.1.34"/>
    </reaction>
    <physiologicalReaction direction="right-to-left" evidence="11">
        <dbReference type="Rhea" id="RHEA:17867"/>
    </physiologicalReaction>
</comment>
<dbReference type="GO" id="GO:0005737">
    <property type="term" value="C:cytoplasm"/>
    <property type="evidence" value="ECO:0007669"/>
    <property type="project" value="TreeGrafter"/>
</dbReference>
<keyword evidence="5" id="KW-0783">Tetrahydrobiopterin biosynthesis</keyword>
<dbReference type="SMR" id="A0A482X5Y7"/>
<proteinExistence type="inferred from homology"/>
<comment type="caution">
    <text evidence="13">The sequence shown here is derived from an EMBL/GenBank/DDBJ whole genome shotgun (WGS) entry which is preliminary data.</text>
</comment>
<dbReference type="PROSITE" id="PS00061">
    <property type="entry name" value="ADH_SHORT"/>
    <property type="match status" value="1"/>
</dbReference>
<gene>
    <name evidence="13" type="ORF">LSTR_LSTR010795</name>
</gene>
<dbReference type="InterPro" id="IPR002347">
    <property type="entry name" value="SDR_fam"/>
</dbReference>
<dbReference type="GO" id="GO:0070404">
    <property type="term" value="F:NADH binding"/>
    <property type="evidence" value="ECO:0007669"/>
    <property type="project" value="TreeGrafter"/>
</dbReference>
<evidence type="ECO:0000256" key="5">
    <source>
        <dbReference type="ARBA" id="ARBA00023007"/>
    </source>
</evidence>
<evidence type="ECO:0000256" key="2">
    <source>
        <dbReference type="ARBA" id="ARBA00011738"/>
    </source>
</evidence>
<evidence type="ECO:0000256" key="4">
    <source>
        <dbReference type="ARBA" id="ARBA00023002"/>
    </source>
</evidence>
<evidence type="ECO:0000256" key="12">
    <source>
        <dbReference type="ARBA" id="ARBA00047536"/>
    </source>
</evidence>
<dbReference type="InterPro" id="IPR036291">
    <property type="entry name" value="NAD(P)-bd_dom_sf"/>
</dbReference>
<dbReference type="SUPFAM" id="SSF51735">
    <property type="entry name" value="NAD(P)-binding Rossmann-fold domains"/>
    <property type="match status" value="1"/>
</dbReference>
<dbReference type="FunCoup" id="A0A482X5Y7">
    <property type="interactions" value="975"/>
</dbReference>
<dbReference type="PANTHER" id="PTHR15104:SF0">
    <property type="entry name" value="DIHYDROPTERIDINE REDUCTASE"/>
    <property type="match status" value="1"/>
</dbReference>
<dbReference type="EMBL" id="QKKF02017192">
    <property type="protein sequence ID" value="RZF41143.1"/>
    <property type="molecule type" value="Genomic_DNA"/>
</dbReference>
<dbReference type="GO" id="GO:0004155">
    <property type="term" value="F:6,7-dihydropteridine reductase activity"/>
    <property type="evidence" value="ECO:0007669"/>
    <property type="project" value="UniProtKB-EC"/>
</dbReference>
<evidence type="ECO:0000256" key="3">
    <source>
        <dbReference type="ARBA" id="ARBA00022857"/>
    </source>
</evidence>
<evidence type="ECO:0000313" key="14">
    <source>
        <dbReference type="Proteomes" id="UP000291343"/>
    </source>
</evidence>
<dbReference type="Gene3D" id="3.40.50.720">
    <property type="entry name" value="NAD(P)-binding Rossmann-like Domain"/>
    <property type="match status" value="1"/>
</dbReference>
<dbReference type="FunFam" id="3.40.50.720:FF:000157">
    <property type="entry name" value="Quinoid dihydropteridine reductase"/>
    <property type="match status" value="1"/>
</dbReference>
<organism evidence="13 14">
    <name type="scientific">Laodelphax striatellus</name>
    <name type="common">Small brown planthopper</name>
    <name type="synonym">Delphax striatella</name>
    <dbReference type="NCBI Taxonomy" id="195883"/>
    <lineage>
        <taxon>Eukaryota</taxon>
        <taxon>Metazoa</taxon>
        <taxon>Ecdysozoa</taxon>
        <taxon>Arthropoda</taxon>
        <taxon>Hexapoda</taxon>
        <taxon>Insecta</taxon>
        <taxon>Pterygota</taxon>
        <taxon>Neoptera</taxon>
        <taxon>Paraneoptera</taxon>
        <taxon>Hemiptera</taxon>
        <taxon>Auchenorrhyncha</taxon>
        <taxon>Fulgoroidea</taxon>
        <taxon>Delphacidae</taxon>
        <taxon>Criomorphinae</taxon>
        <taxon>Laodelphax</taxon>
    </lineage>
</organism>
<keyword evidence="4" id="KW-0560">Oxidoreductase</keyword>
<reference evidence="13 14" key="1">
    <citation type="journal article" date="2017" name="Gigascience">
        <title>Genome sequence of the small brown planthopper, Laodelphax striatellus.</title>
        <authorList>
            <person name="Zhu J."/>
            <person name="Jiang F."/>
            <person name="Wang X."/>
            <person name="Yang P."/>
            <person name="Bao Y."/>
            <person name="Zhao W."/>
            <person name="Wang W."/>
            <person name="Lu H."/>
            <person name="Wang Q."/>
            <person name="Cui N."/>
            <person name="Li J."/>
            <person name="Chen X."/>
            <person name="Luo L."/>
            <person name="Yu J."/>
            <person name="Kang L."/>
            <person name="Cui F."/>
        </authorList>
    </citation>
    <scope>NUCLEOTIDE SEQUENCE [LARGE SCALE GENOMIC DNA]</scope>
    <source>
        <strain evidence="13">Lst14</strain>
    </source>
</reference>
<comment type="catalytic activity">
    <reaction evidence="12">
        <text>5,6,7,8-tetrahydropteridine + NAD(+) = 6,7-dihydropteridine + NADH + H(+)</text>
        <dbReference type="Rhea" id="RHEA:17869"/>
        <dbReference type="ChEBI" id="CHEBI:15378"/>
        <dbReference type="ChEBI" id="CHEBI:28889"/>
        <dbReference type="ChEBI" id="CHEBI:30156"/>
        <dbReference type="ChEBI" id="CHEBI:57540"/>
        <dbReference type="ChEBI" id="CHEBI:57945"/>
        <dbReference type="EC" id="1.5.1.34"/>
    </reaction>
    <physiologicalReaction direction="right-to-left" evidence="12">
        <dbReference type="Rhea" id="RHEA:17871"/>
    </physiologicalReaction>
</comment>
<dbReference type="InParanoid" id="A0A482X5Y7"/>
<dbReference type="Proteomes" id="UP000291343">
    <property type="component" value="Unassembled WGS sequence"/>
</dbReference>
<evidence type="ECO:0000313" key="13">
    <source>
        <dbReference type="EMBL" id="RZF41143.1"/>
    </source>
</evidence>
<keyword evidence="3" id="KW-0521">NADP</keyword>
<dbReference type="PANTHER" id="PTHR15104">
    <property type="entry name" value="DIHYDROPTERIDINE REDUCTASE"/>
    <property type="match status" value="1"/>
</dbReference>
<evidence type="ECO:0000256" key="9">
    <source>
        <dbReference type="ARBA" id="ARBA00041348"/>
    </source>
</evidence>
<dbReference type="GO" id="GO:0006729">
    <property type="term" value="P:tetrahydrobiopterin biosynthetic process"/>
    <property type="evidence" value="ECO:0007669"/>
    <property type="project" value="UniProtKB-KW"/>
</dbReference>
<evidence type="ECO:0000256" key="8">
    <source>
        <dbReference type="ARBA" id="ARBA00039520"/>
    </source>
</evidence>
<dbReference type="AlphaFoldDB" id="A0A482X5Y7"/>
<protein>
    <recommendedName>
        <fullName evidence="8">Dihydropteridine reductase</fullName>
        <ecNumber evidence="7">1.5.1.34</ecNumber>
    </recommendedName>
    <alternativeName>
        <fullName evidence="10">HDHPR</fullName>
    </alternativeName>
    <alternativeName>
        <fullName evidence="9">Quinoid dihydropteridine reductase</fullName>
    </alternativeName>
</protein>
<dbReference type="GO" id="GO:0070402">
    <property type="term" value="F:NADPH binding"/>
    <property type="evidence" value="ECO:0007669"/>
    <property type="project" value="TreeGrafter"/>
</dbReference>
<dbReference type="InterPro" id="IPR020904">
    <property type="entry name" value="Sc_DH/Rdtase_CS"/>
</dbReference>
<accession>A0A482X5Y7</accession>